<feature type="compositionally biased region" description="Gly residues" evidence="1">
    <location>
        <begin position="269"/>
        <end position="280"/>
    </location>
</feature>
<dbReference type="GO" id="GO:0042148">
    <property type="term" value="P:DNA strand invasion"/>
    <property type="evidence" value="ECO:0007669"/>
    <property type="project" value="TreeGrafter"/>
</dbReference>
<name>A0AAD6NL23_DREDA</name>
<dbReference type="EMBL" id="JAQGDS010000002">
    <property type="protein sequence ID" value="KAJ6263381.1"/>
    <property type="molecule type" value="Genomic_DNA"/>
</dbReference>
<evidence type="ECO:0000256" key="1">
    <source>
        <dbReference type="SAM" id="MobiDB-lite"/>
    </source>
</evidence>
<dbReference type="AlphaFoldDB" id="A0AAD6NL23"/>
<gene>
    <name evidence="2" type="ORF">Dda_1944</name>
</gene>
<reference evidence="2" key="1">
    <citation type="submission" date="2023-01" db="EMBL/GenBank/DDBJ databases">
        <title>The chitinases involved in constricting ring structure development in the nematode-trapping fungus Drechslerella dactyloides.</title>
        <authorList>
            <person name="Wang R."/>
            <person name="Zhang L."/>
            <person name="Tang P."/>
            <person name="Li S."/>
            <person name="Liang L."/>
        </authorList>
    </citation>
    <scope>NUCLEOTIDE SEQUENCE</scope>
    <source>
        <strain evidence="2">YMF1.00031</strain>
    </source>
</reference>
<dbReference type="InterPro" id="IPR027417">
    <property type="entry name" value="P-loop_NTPase"/>
</dbReference>
<evidence type="ECO:0000313" key="3">
    <source>
        <dbReference type="Proteomes" id="UP001221413"/>
    </source>
</evidence>
<dbReference type="GO" id="GO:0000400">
    <property type="term" value="F:four-way junction DNA binding"/>
    <property type="evidence" value="ECO:0007669"/>
    <property type="project" value="TreeGrafter"/>
</dbReference>
<protein>
    <recommendedName>
        <fullName evidence="4">DNA recombination and repair protein Rad51-like C-terminal domain-containing protein</fullName>
    </recommendedName>
</protein>
<accession>A0AAD6NL23</accession>
<dbReference type="GO" id="GO:0033063">
    <property type="term" value="C:Rad51B-Rad51C-Rad51D-XRCC2 complex"/>
    <property type="evidence" value="ECO:0007669"/>
    <property type="project" value="InterPro"/>
</dbReference>
<sequence>MMRQTECQDPPADTSTTIIITTCYKYIYRTVHSGFTITRPQSSSSSTRSSRSARSARRRSRSAAFWRWRSARCRTSSIDRRRDSPPSPHAIPSPVASTISPDEAVDGRWTYLQNRRSISQQLTAASPKPRPVPSATRTTWQSYCIIRSSGHSRCILSTDIGGSIALPPFRLPYGVVVAVVFVEVQLRCREQIERQRHCLATMAAGGGGLARRLLMQVEQHGETLTDLLADVRLAAQHHSPAGPLRVPAIDALLHPHLHDHLHNHALPGNTGGSGGGGAGTLGSTASDSLFDDVNVPRDRPAIVEISADRPRAGKTHLLYHLAGLAVLPSSWNGVTLAGQDGAVVFIDCDGRFDVLRLAATIEAYVRTRLARAVQFCRSAAAETDHSDPALDNYLALLLAITDAHVAELVEYVLAHVHVYSPQSSPQLLDILSAIPAHITASPSHNRPLSSILIDGVSAFYWLDRQSSLPPPPSSPLPASNTPPPLLQPPLKPSNSPSQLQSRYEALTSTLRAFSIRFGATVVLTNTFVATAATAAAPSSTMSNHPPFPRHLPACYTYSSKFLTARIILTRDIVAPFRLGIQLPNAHAEREARSEAVRRAGVSGWVGGAGRAVDGGTVGGGWFWFQIADGVQIDDEQHDDADDDDGDDAYDGVDADVEHPL</sequence>
<dbReference type="GO" id="GO:0000724">
    <property type="term" value="P:double-strand break repair via homologous recombination"/>
    <property type="evidence" value="ECO:0007669"/>
    <property type="project" value="InterPro"/>
</dbReference>
<organism evidence="2 3">
    <name type="scientific">Drechslerella dactyloides</name>
    <name type="common">Nematode-trapping fungus</name>
    <name type="synonym">Arthrobotrys dactyloides</name>
    <dbReference type="NCBI Taxonomy" id="74499"/>
    <lineage>
        <taxon>Eukaryota</taxon>
        <taxon>Fungi</taxon>
        <taxon>Dikarya</taxon>
        <taxon>Ascomycota</taxon>
        <taxon>Pezizomycotina</taxon>
        <taxon>Orbiliomycetes</taxon>
        <taxon>Orbiliales</taxon>
        <taxon>Orbiliaceae</taxon>
        <taxon>Drechslerella</taxon>
    </lineage>
</organism>
<feature type="compositionally biased region" description="Acidic residues" evidence="1">
    <location>
        <begin position="635"/>
        <end position="654"/>
    </location>
</feature>
<keyword evidence="3" id="KW-1185">Reference proteome</keyword>
<feature type="compositionally biased region" description="Low complexity" evidence="1">
    <location>
        <begin position="42"/>
        <end position="53"/>
    </location>
</feature>
<feature type="region of interest" description="Disordered" evidence="1">
    <location>
        <begin position="470"/>
        <end position="499"/>
    </location>
</feature>
<feature type="compositionally biased region" description="Pro residues" evidence="1">
    <location>
        <begin position="470"/>
        <end position="491"/>
    </location>
</feature>
<feature type="region of interest" description="Disordered" evidence="1">
    <location>
        <begin position="635"/>
        <end position="660"/>
    </location>
</feature>
<dbReference type="Proteomes" id="UP001221413">
    <property type="component" value="Unassembled WGS sequence"/>
</dbReference>
<dbReference type="CDD" id="cd19490">
    <property type="entry name" value="XRCC2"/>
    <property type="match status" value="1"/>
</dbReference>
<feature type="region of interest" description="Disordered" evidence="1">
    <location>
        <begin position="76"/>
        <end position="101"/>
    </location>
</feature>
<dbReference type="PANTHER" id="PTHR46644">
    <property type="entry name" value="DNA REPAIR PROTEIN XRCC2"/>
    <property type="match status" value="1"/>
</dbReference>
<dbReference type="SUPFAM" id="SSF52540">
    <property type="entry name" value="P-loop containing nucleoside triphosphate hydrolases"/>
    <property type="match status" value="1"/>
</dbReference>
<evidence type="ECO:0000313" key="2">
    <source>
        <dbReference type="EMBL" id="KAJ6263381.1"/>
    </source>
</evidence>
<feature type="region of interest" description="Disordered" evidence="1">
    <location>
        <begin position="37"/>
        <end position="58"/>
    </location>
</feature>
<dbReference type="GO" id="GO:0005657">
    <property type="term" value="C:replication fork"/>
    <property type="evidence" value="ECO:0007669"/>
    <property type="project" value="InterPro"/>
</dbReference>
<proteinExistence type="predicted"/>
<dbReference type="InterPro" id="IPR030547">
    <property type="entry name" value="XRCC2"/>
</dbReference>
<dbReference type="PANTHER" id="PTHR46644:SF2">
    <property type="entry name" value="DNA REPAIR PROTEIN XRCC2"/>
    <property type="match status" value="1"/>
</dbReference>
<comment type="caution">
    <text evidence="2">The sequence shown here is derived from an EMBL/GenBank/DDBJ whole genome shotgun (WGS) entry which is preliminary data.</text>
</comment>
<evidence type="ECO:0008006" key="4">
    <source>
        <dbReference type="Google" id="ProtNLM"/>
    </source>
</evidence>
<feature type="region of interest" description="Disordered" evidence="1">
    <location>
        <begin position="262"/>
        <end position="281"/>
    </location>
</feature>
<dbReference type="GO" id="GO:0005815">
    <property type="term" value="C:microtubule organizing center"/>
    <property type="evidence" value="ECO:0007669"/>
    <property type="project" value="TreeGrafter"/>
</dbReference>
<dbReference type="Gene3D" id="3.40.50.300">
    <property type="entry name" value="P-loop containing nucleotide triphosphate hydrolases"/>
    <property type="match status" value="1"/>
</dbReference>